<comment type="caution">
    <text evidence="1">The sequence shown here is derived from an EMBL/GenBank/DDBJ whole genome shotgun (WGS) entry which is preliminary data.</text>
</comment>
<proteinExistence type="predicted"/>
<sequence>MPGSRGGGVSSGAVVLWCCGGDVCSTCLTTRHWSRSAQQHNSTDSLTALPFNTPLKFNTYRLFNPPP</sequence>
<name>A0A5B7IQ74_PORTR</name>
<evidence type="ECO:0000313" key="1">
    <source>
        <dbReference type="EMBL" id="MPC82938.1"/>
    </source>
</evidence>
<gene>
    <name evidence="1" type="ORF">E2C01_077627</name>
</gene>
<dbReference type="Proteomes" id="UP000324222">
    <property type="component" value="Unassembled WGS sequence"/>
</dbReference>
<evidence type="ECO:0000313" key="2">
    <source>
        <dbReference type="Proteomes" id="UP000324222"/>
    </source>
</evidence>
<dbReference type="EMBL" id="VSRR010061115">
    <property type="protein sequence ID" value="MPC82938.1"/>
    <property type="molecule type" value="Genomic_DNA"/>
</dbReference>
<dbReference type="AlphaFoldDB" id="A0A5B7IQ74"/>
<protein>
    <submittedName>
        <fullName evidence="1">Uncharacterized protein</fullName>
    </submittedName>
</protein>
<accession>A0A5B7IQ74</accession>
<reference evidence="1 2" key="1">
    <citation type="submission" date="2019-05" db="EMBL/GenBank/DDBJ databases">
        <title>Another draft genome of Portunus trituberculatus and its Hox gene families provides insights of decapod evolution.</title>
        <authorList>
            <person name="Jeong J.-H."/>
            <person name="Song I."/>
            <person name="Kim S."/>
            <person name="Choi T."/>
            <person name="Kim D."/>
            <person name="Ryu S."/>
            <person name="Kim W."/>
        </authorList>
    </citation>
    <scope>NUCLEOTIDE SEQUENCE [LARGE SCALE GENOMIC DNA]</scope>
    <source>
        <tissue evidence="1">Muscle</tissue>
    </source>
</reference>
<keyword evidence="2" id="KW-1185">Reference proteome</keyword>
<organism evidence="1 2">
    <name type="scientific">Portunus trituberculatus</name>
    <name type="common">Swimming crab</name>
    <name type="synonym">Neptunus trituberculatus</name>
    <dbReference type="NCBI Taxonomy" id="210409"/>
    <lineage>
        <taxon>Eukaryota</taxon>
        <taxon>Metazoa</taxon>
        <taxon>Ecdysozoa</taxon>
        <taxon>Arthropoda</taxon>
        <taxon>Crustacea</taxon>
        <taxon>Multicrustacea</taxon>
        <taxon>Malacostraca</taxon>
        <taxon>Eumalacostraca</taxon>
        <taxon>Eucarida</taxon>
        <taxon>Decapoda</taxon>
        <taxon>Pleocyemata</taxon>
        <taxon>Brachyura</taxon>
        <taxon>Eubrachyura</taxon>
        <taxon>Portunoidea</taxon>
        <taxon>Portunidae</taxon>
        <taxon>Portuninae</taxon>
        <taxon>Portunus</taxon>
    </lineage>
</organism>